<dbReference type="InterPro" id="IPR003347">
    <property type="entry name" value="JmjC_dom"/>
</dbReference>
<dbReference type="STRING" id="75913.A0A0K0FVW3"/>
<dbReference type="Proteomes" id="UP000035680">
    <property type="component" value="Unassembled WGS sequence"/>
</dbReference>
<organism evidence="2 3">
    <name type="scientific">Strongyloides venezuelensis</name>
    <name type="common">Threadworm</name>
    <dbReference type="NCBI Taxonomy" id="75913"/>
    <lineage>
        <taxon>Eukaryota</taxon>
        <taxon>Metazoa</taxon>
        <taxon>Ecdysozoa</taxon>
        <taxon>Nematoda</taxon>
        <taxon>Chromadorea</taxon>
        <taxon>Rhabditida</taxon>
        <taxon>Tylenchina</taxon>
        <taxon>Panagrolaimomorpha</taxon>
        <taxon>Strongyloidoidea</taxon>
        <taxon>Strongyloididae</taxon>
        <taxon>Strongyloides</taxon>
    </lineage>
</organism>
<dbReference type="Pfam" id="PF13621">
    <property type="entry name" value="Cupin_8"/>
    <property type="match status" value="1"/>
</dbReference>
<accession>A0A0K0FVW3</accession>
<feature type="domain" description="JmjC" evidence="1">
    <location>
        <begin position="400"/>
        <end position="554"/>
    </location>
</feature>
<dbReference type="PANTHER" id="PTHR12461:SF105">
    <property type="entry name" value="HYPOXIA-INDUCIBLE FACTOR 1-ALPHA INHIBITOR"/>
    <property type="match status" value="1"/>
</dbReference>
<dbReference type="WBParaSite" id="SVE_1648000.1">
    <property type="protein sequence ID" value="SVE_1648000.1"/>
    <property type="gene ID" value="SVE_1648000"/>
</dbReference>
<dbReference type="InterPro" id="IPR041667">
    <property type="entry name" value="Cupin_8"/>
</dbReference>
<dbReference type="SUPFAM" id="SSF51197">
    <property type="entry name" value="Clavaminate synthase-like"/>
    <property type="match status" value="1"/>
</dbReference>
<reference evidence="2" key="1">
    <citation type="submission" date="2014-07" db="EMBL/GenBank/DDBJ databases">
        <authorList>
            <person name="Martin A.A"/>
            <person name="De Silva N."/>
        </authorList>
    </citation>
    <scope>NUCLEOTIDE SEQUENCE</scope>
</reference>
<evidence type="ECO:0000313" key="2">
    <source>
        <dbReference type="Proteomes" id="UP000035680"/>
    </source>
</evidence>
<reference evidence="3" key="2">
    <citation type="submission" date="2015-08" db="UniProtKB">
        <authorList>
            <consortium name="WormBaseParasite"/>
        </authorList>
    </citation>
    <scope>IDENTIFICATION</scope>
</reference>
<keyword evidence="2" id="KW-1185">Reference proteome</keyword>
<evidence type="ECO:0000259" key="1">
    <source>
        <dbReference type="PROSITE" id="PS51184"/>
    </source>
</evidence>
<sequence length="554" mass="65975">MNLKIIKVEENKYGIFDMCEGKLLGMIKETHVYMTIFKNEGDSISMMNDYNEKYEKLFYNFFYRNEEKVVKKYTEERDDNLFYYLLKKIIPLGEGKIILTKNKNIFMNFSNNGYFYIYPYSDVDWRKLVIEVEEDKCYKDSDEKKEMELIYKMLIKDIKNAYIKFISLPELLWFLEINEIFENGLIGVLWRDILFDESYFYDNERRINNFLYNIIFTGIFDSESEKSKWKIFFVALILVKIYHLTKDDKLNGIMKDYDKIKDLLKICDNGLIVGYDIGKKYLSKCADLLHDMLPEPPNYREITYKEIVEPEKMINSKTIPSIYIDDEETFLLEYFLKSKPVIIKGYVDKWDAFNKWNHKFFYQSFYYRSVPVEYGESYTSSDYHSKVITFGEYLSNNNGGYLAQHDIFHQIPKLKDDIMITSLIFCDSITTQYSDVDMNIFLGKPESYSPLHQDPRHNFFCQVSGNKFVRLVSDKYNHRTQLYCYDSELSNKNSSQVNVFNIDKGLYPAINEIVFEDYLMLPGDCLFIPKGYFHAMYGLTNSISLSQWFGSKLF</sequence>
<dbReference type="Gene3D" id="2.60.120.650">
    <property type="entry name" value="Cupin"/>
    <property type="match status" value="1"/>
</dbReference>
<name>A0A0K0FVW3_STRVS</name>
<proteinExistence type="predicted"/>
<protein>
    <submittedName>
        <fullName evidence="3">Lysine-specific demethylase 8 (inferred by orthology to a human protein)</fullName>
    </submittedName>
</protein>
<dbReference type="PANTHER" id="PTHR12461">
    <property type="entry name" value="HYPOXIA-INDUCIBLE FACTOR 1 ALPHA INHIBITOR-RELATED"/>
    <property type="match status" value="1"/>
</dbReference>
<evidence type="ECO:0000313" key="3">
    <source>
        <dbReference type="WBParaSite" id="SVE_1648000.1"/>
    </source>
</evidence>
<dbReference type="AlphaFoldDB" id="A0A0K0FVW3"/>
<dbReference type="PROSITE" id="PS51184">
    <property type="entry name" value="JMJC"/>
    <property type="match status" value="1"/>
</dbReference>